<dbReference type="GO" id="GO:0019684">
    <property type="term" value="P:photosynthesis, light reaction"/>
    <property type="evidence" value="ECO:0007669"/>
    <property type="project" value="InterPro"/>
</dbReference>
<dbReference type="InterPro" id="IPR052967">
    <property type="entry name" value="Stress_Response_Assoc"/>
</dbReference>
<feature type="compositionally biased region" description="Basic and acidic residues" evidence="1">
    <location>
        <begin position="282"/>
        <end position="301"/>
    </location>
</feature>
<feature type="domain" description="DUF2382" evidence="3">
    <location>
        <begin position="285"/>
        <end position="391"/>
    </location>
</feature>
<dbReference type="AlphaFoldDB" id="A0A6J4QZN2"/>
<dbReference type="PANTHER" id="PTHR38463:SF1">
    <property type="entry name" value="STRESS RESPONSE PROTEIN YSNF"/>
    <property type="match status" value="1"/>
</dbReference>
<reference evidence="4" key="1">
    <citation type="submission" date="2020-02" db="EMBL/GenBank/DDBJ databases">
        <authorList>
            <person name="Meier V. D."/>
        </authorList>
    </citation>
    <scope>NUCLEOTIDE SEQUENCE</scope>
    <source>
        <strain evidence="4">AVDCRST_MAG02</strain>
    </source>
</reference>
<gene>
    <name evidence="4" type="ORF">AVDCRST_MAG02-2089</name>
</gene>
<dbReference type="InterPro" id="IPR014747">
    <property type="entry name" value="Bac_photo_RC_H_C"/>
</dbReference>
<feature type="domain" description="PRC-barrel" evidence="2">
    <location>
        <begin position="137"/>
        <end position="199"/>
    </location>
</feature>
<evidence type="ECO:0000259" key="3">
    <source>
        <dbReference type="Pfam" id="PF09557"/>
    </source>
</evidence>
<protein>
    <submittedName>
        <fullName evidence="4">Uncharacterized protein</fullName>
    </submittedName>
</protein>
<dbReference type="GO" id="GO:0030077">
    <property type="term" value="C:plasma membrane light-harvesting complex"/>
    <property type="evidence" value="ECO:0007669"/>
    <property type="project" value="InterPro"/>
</dbReference>
<dbReference type="InterPro" id="IPR011033">
    <property type="entry name" value="PRC_barrel-like_sf"/>
</dbReference>
<dbReference type="Gene3D" id="3.90.50.10">
    <property type="entry name" value="Photosynthetic Reaction Center, subunit H, domain 2"/>
    <property type="match status" value="1"/>
</dbReference>
<evidence type="ECO:0000256" key="1">
    <source>
        <dbReference type="SAM" id="MobiDB-lite"/>
    </source>
</evidence>
<dbReference type="Pfam" id="PF09557">
    <property type="entry name" value="DUF2382"/>
    <property type="match status" value="1"/>
</dbReference>
<proteinExistence type="predicted"/>
<dbReference type="NCBIfam" id="TIGR02271">
    <property type="entry name" value="YsnF/AvaK domain"/>
    <property type="match status" value="1"/>
</dbReference>
<dbReference type="InterPro" id="IPR019060">
    <property type="entry name" value="DUF2382"/>
</dbReference>
<dbReference type="EMBL" id="CADCVH010000069">
    <property type="protein sequence ID" value="CAA9459879.1"/>
    <property type="molecule type" value="Genomic_DNA"/>
</dbReference>
<feature type="region of interest" description="Disordered" evidence="1">
    <location>
        <begin position="227"/>
        <end position="303"/>
    </location>
</feature>
<dbReference type="Pfam" id="PF05239">
    <property type="entry name" value="PRC"/>
    <property type="match status" value="1"/>
</dbReference>
<feature type="region of interest" description="Disordered" evidence="1">
    <location>
        <begin position="1"/>
        <end position="122"/>
    </location>
</feature>
<dbReference type="Pfam" id="PF09954">
    <property type="entry name" value="DUF2188"/>
    <property type="match status" value="1"/>
</dbReference>
<organism evidence="4">
    <name type="scientific">uncultured Rubrobacteraceae bacterium</name>
    <dbReference type="NCBI Taxonomy" id="349277"/>
    <lineage>
        <taxon>Bacteria</taxon>
        <taxon>Bacillati</taxon>
        <taxon>Actinomycetota</taxon>
        <taxon>Rubrobacteria</taxon>
        <taxon>Rubrobacterales</taxon>
        <taxon>Rubrobacteraceae</taxon>
        <taxon>environmental samples</taxon>
    </lineage>
</organism>
<dbReference type="PANTHER" id="PTHR38463">
    <property type="entry name" value="STRESS RESPONSE PROTEIN YSNF"/>
    <property type="match status" value="1"/>
</dbReference>
<feature type="compositionally biased region" description="Basic and acidic residues" evidence="1">
    <location>
        <begin position="32"/>
        <end position="59"/>
    </location>
</feature>
<accession>A0A6J4QZN2</accession>
<evidence type="ECO:0000259" key="2">
    <source>
        <dbReference type="Pfam" id="PF05239"/>
    </source>
</evidence>
<sequence length="400" mass="42696">MHVLSRNGSWAVVREGNDRASSVHPTQAEAAKAGREIARKDGAEFLLHAKDGRIRDRSDYGAAPGQPQKKPDGPVTEATRATGRAVGPASESVVGAIEGPGPATTGVGRDSGTSHEEGTDDTEEVVGGLVYEERYANYEVYDRLGKKLGKVDALFLGEDDELEYVGVKTGPLGAGTAPVPAEVVAVDDRQGRMMVARSSDVIERAPTLAEEEEMSPEFEERVRLHYGLGRPTGTAGGAQGDAQGAYRGGPPEGSVGAGTPGRRGTGTTGSSGAAGATDEDEIRVQRSEEELVAGTREREAGAVRVRKRVRTDRERMEVPVRREEVRVERVPVSGEAAGAEIGEEEVVVPVTETEVVASKRAVVKEEIRIHKDVVEGTEVVEEDVRREEIDVEDETTRRGT</sequence>
<dbReference type="InterPro" id="IPR018691">
    <property type="entry name" value="DUF2188"/>
</dbReference>
<dbReference type="InterPro" id="IPR027275">
    <property type="entry name" value="PRC-brl_dom"/>
</dbReference>
<feature type="compositionally biased region" description="Gly residues" evidence="1">
    <location>
        <begin position="246"/>
        <end position="269"/>
    </location>
</feature>
<name>A0A6J4QZN2_9ACTN</name>
<dbReference type="SUPFAM" id="SSF50346">
    <property type="entry name" value="PRC-barrel domain"/>
    <property type="match status" value="1"/>
</dbReference>
<evidence type="ECO:0000313" key="4">
    <source>
        <dbReference type="EMBL" id="CAA9459879.1"/>
    </source>
</evidence>